<dbReference type="AlphaFoldDB" id="A0A0E9TGP4"/>
<feature type="transmembrane region" description="Helical" evidence="1">
    <location>
        <begin position="12"/>
        <end position="32"/>
    </location>
</feature>
<reference evidence="2" key="1">
    <citation type="submission" date="2014-11" db="EMBL/GenBank/DDBJ databases">
        <authorList>
            <person name="Amaro Gonzalez C."/>
        </authorList>
    </citation>
    <scope>NUCLEOTIDE SEQUENCE</scope>
</reference>
<keyword evidence="1" id="KW-0472">Membrane</keyword>
<accession>A0A0E9TGP4</accession>
<proteinExistence type="predicted"/>
<sequence length="49" mass="5657">MDIPILVTKIWLQIYGYIRFLLLVLTGGKLYLKLMYSLHKSKAMVGNSL</sequence>
<name>A0A0E9TGP4_ANGAN</name>
<protein>
    <submittedName>
        <fullName evidence="2">Uncharacterized protein</fullName>
    </submittedName>
</protein>
<dbReference type="EMBL" id="GBXM01055935">
    <property type="protein sequence ID" value="JAH52642.1"/>
    <property type="molecule type" value="Transcribed_RNA"/>
</dbReference>
<evidence type="ECO:0000256" key="1">
    <source>
        <dbReference type="SAM" id="Phobius"/>
    </source>
</evidence>
<organism evidence="2">
    <name type="scientific">Anguilla anguilla</name>
    <name type="common">European freshwater eel</name>
    <name type="synonym">Muraena anguilla</name>
    <dbReference type="NCBI Taxonomy" id="7936"/>
    <lineage>
        <taxon>Eukaryota</taxon>
        <taxon>Metazoa</taxon>
        <taxon>Chordata</taxon>
        <taxon>Craniata</taxon>
        <taxon>Vertebrata</taxon>
        <taxon>Euteleostomi</taxon>
        <taxon>Actinopterygii</taxon>
        <taxon>Neopterygii</taxon>
        <taxon>Teleostei</taxon>
        <taxon>Anguilliformes</taxon>
        <taxon>Anguillidae</taxon>
        <taxon>Anguilla</taxon>
    </lineage>
</organism>
<evidence type="ECO:0000313" key="2">
    <source>
        <dbReference type="EMBL" id="JAH52642.1"/>
    </source>
</evidence>
<reference evidence="2" key="2">
    <citation type="journal article" date="2015" name="Fish Shellfish Immunol.">
        <title>Early steps in the European eel (Anguilla anguilla)-Vibrio vulnificus interaction in the gills: Role of the RtxA13 toxin.</title>
        <authorList>
            <person name="Callol A."/>
            <person name="Pajuelo D."/>
            <person name="Ebbesson L."/>
            <person name="Teles M."/>
            <person name="MacKenzie S."/>
            <person name="Amaro C."/>
        </authorList>
    </citation>
    <scope>NUCLEOTIDE SEQUENCE</scope>
</reference>
<keyword evidence="1" id="KW-0812">Transmembrane</keyword>
<keyword evidence="1" id="KW-1133">Transmembrane helix</keyword>